<evidence type="ECO:0000313" key="1">
    <source>
        <dbReference type="EMBL" id="CSD16593.1"/>
    </source>
</evidence>
<sequence length="87" mass="10073">MIERHFVANVRHIAWTSDFGGEHDFLSLTGFSQPIANKLFGFTLGLCRWRNRIHLRRIDKIHSTLESIIELLKGISLRILFTKSHGT</sequence>
<organism evidence="1 2">
    <name type="scientific">Vibrio cholerae</name>
    <dbReference type="NCBI Taxonomy" id="666"/>
    <lineage>
        <taxon>Bacteria</taxon>
        <taxon>Pseudomonadati</taxon>
        <taxon>Pseudomonadota</taxon>
        <taxon>Gammaproteobacteria</taxon>
        <taxon>Vibrionales</taxon>
        <taxon>Vibrionaceae</taxon>
        <taxon>Vibrio</taxon>
    </lineage>
</organism>
<dbReference type="Proteomes" id="UP000041770">
    <property type="component" value="Unassembled WGS sequence"/>
</dbReference>
<dbReference type="EMBL" id="CWQY01000033">
    <property type="protein sequence ID" value="CSD16593.1"/>
    <property type="molecule type" value="Genomic_DNA"/>
</dbReference>
<dbReference type="AlphaFoldDB" id="A0A655X768"/>
<reference evidence="1 2" key="1">
    <citation type="submission" date="2015-07" db="EMBL/GenBank/DDBJ databases">
        <authorList>
            <consortium name="Pathogen Informatics"/>
        </authorList>
    </citation>
    <scope>NUCLEOTIDE SEQUENCE [LARGE SCALE GENOMIC DNA]</scope>
    <source>
        <strain evidence="1 2">A316</strain>
    </source>
</reference>
<protein>
    <submittedName>
        <fullName evidence="1">Uncharacterized protein</fullName>
    </submittedName>
</protein>
<accession>A0A655X768</accession>
<evidence type="ECO:0000313" key="2">
    <source>
        <dbReference type="Proteomes" id="UP000041770"/>
    </source>
</evidence>
<name>A0A655X768_VIBCL</name>
<proteinExistence type="predicted"/>
<gene>
    <name evidence="1" type="ORF">ERS013200_03390</name>
</gene>